<evidence type="ECO:0000256" key="12">
    <source>
        <dbReference type="ARBA" id="ARBA00023027"/>
    </source>
</evidence>
<feature type="transmembrane region" description="Helical" evidence="18">
    <location>
        <begin position="213"/>
        <end position="245"/>
    </location>
</feature>
<dbReference type="OrthoDB" id="9811036at2"/>
<dbReference type="InterPro" id="IPR035671">
    <property type="entry name" value="DsbD_gamma"/>
</dbReference>
<dbReference type="AlphaFoldDB" id="A0A099KVT2"/>
<evidence type="ECO:0000256" key="2">
    <source>
        <dbReference type="ARBA" id="ARBA00007241"/>
    </source>
</evidence>
<feature type="transmembrane region" description="Helical" evidence="18">
    <location>
        <begin position="257"/>
        <end position="281"/>
    </location>
</feature>
<dbReference type="PROSITE" id="PS51352">
    <property type="entry name" value="THIOREDOXIN_2"/>
    <property type="match status" value="1"/>
</dbReference>
<dbReference type="GO" id="GO:0017004">
    <property type="term" value="P:cytochrome complex assembly"/>
    <property type="evidence" value="ECO:0007669"/>
    <property type="project" value="UniProtKB-UniRule"/>
</dbReference>
<comment type="caution">
    <text evidence="20">The sequence shown here is derived from an EMBL/GenBank/DDBJ whole genome shotgun (WGS) entry which is preliminary data.</text>
</comment>
<dbReference type="PATRIC" id="fig|28229.3.peg.1709"/>
<evidence type="ECO:0000256" key="1">
    <source>
        <dbReference type="ARBA" id="ARBA00004429"/>
    </source>
</evidence>
<evidence type="ECO:0000256" key="16">
    <source>
        <dbReference type="ARBA" id="ARBA00047388"/>
    </source>
</evidence>
<keyword evidence="9 18" id="KW-0249">Electron transport</keyword>
<evidence type="ECO:0000256" key="6">
    <source>
        <dbReference type="ARBA" id="ARBA00022692"/>
    </source>
</evidence>
<comment type="catalytic activity">
    <reaction evidence="16 18">
        <text>[protein]-dithiol + NAD(+) = [protein]-disulfide + NADH + H(+)</text>
        <dbReference type="Rhea" id="RHEA:18749"/>
        <dbReference type="Rhea" id="RHEA-COMP:10593"/>
        <dbReference type="Rhea" id="RHEA-COMP:10594"/>
        <dbReference type="ChEBI" id="CHEBI:15378"/>
        <dbReference type="ChEBI" id="CHEBI:29950"/>
        <dbReference type="ChEBI" id="CHEBI:50058"/>
        <dbReference type="ChEBI" id="CHEBI:57540"/>
        <dbReference type="ChEBI" id="CHEBI:57945"/>
        <dbReference type="EC" id="1.8.1.8"/>
    </reaction>
</comment>
<dbReference type="SUPFAM" id="SSF52833">
    <property type="entry name" value="Thioredoxin-like"/>
    <property type="match status" value="1"/>
</dbReference>
<evidence type="ECO:0000313" key="20">
    <source>
        <dbReference type="EMBL" id="KGJ94859.1"/>
    </source>
</evidence>
<evidence type="ECO:0000256" key="18">
    <source>
        <dbReference type="HAMAP-Rule" id="MF_00399"/>
    </source>
</evidence>
<dbReference type="InterPro" id="IPR022910">
    <property type="entry name" value="Thiol_diS_interchange_DbsD"/>
</dbReference>
<evidence type="ECO:0000256" key="5">
    <source>
        <dbReference type="ARBA" id="ARBA00022519"/>
    </source>
</evidence>
<feature type="transmembrane region" description="Helical" evidence="18">
    <location>
        <begin position="434"/>
        <end position="454"/>
    </location>
</feature>
<dbReference type="SUPFAM" id="SSF74863">
    <property type="entry name" value="Thiol:disulfide interchange protein DsbD, N-terminal domain (DsbD-alpha)"/>
    <property type="match status" value="1"/>
</dbReference>
<feature type="transmembrane region" description="Helical" evidence="18">
    <location>
        <begin position="466"/>
        <end position="486"/>
    </location>
</feature>
<evidence type="ECO:0000313" key="21">
    <source>
        <dbReference type="Proteomes" id="UP000029868"/>
    </source>
</evidence>
<gene>
    <name evidence="18" type="primary">dsbD</name>
    <name evidence="20" type="ORF">GAB14E_2093</name>
</gene>
<evidence type="ECO:0000256" key="3">
    <source>
        <dbReference type="ARBA" id="ARBA00022448"/>
    </source>
</evidence>
<keyword evidence="12 18" id="KW-0520">NAD</keyword>
<evidence type="ECO:0000256" key="15">
    <source>
        <dbReference type="ARBA" id="ARBA00023284"/>
    </source>
</evidence>
<feature type="domain" description="Thioredoxin" evidence="19">
    <location>
        <begin position="508"/>
        <end position="634"/>
    </location>
</feature>
<evidence type="ECO:0000256" key="14">
    <source>
        <dbReference type="ARBA" id="ARBA00023157"/>
    </source>
</evidence>
<comment type="catalytic activity">
    <reaction evidence="17 18">
        <text>[protein]-dithiol + NADP(+) = [protein]-disulfide + NADPH + H(+)</text>
        <dbReference type="Rhea" id="RHEA:18753"/>
        <dbReference type="Rhea" id="RHEA-COMP:10593"/>
        <dbReference type="Rhea" id="RHEA-COMP:10594"/>
        <dbReference type="ChEBI" id="CHEBI:15378"/>
        <dbReference type="ChEBI" id="CHEBI:29950"/>
        <dbReference type="ChEBI" id="CHEBI:50058"/>
        <dbReference type="ChEBI" id="CHEBI:57783"/>
        <dbReference type="ChEBI" id="CHEBI:58349"/>
        <dbReference type="EC" id="1.8.1.8"/>
    </reaction>
</comment>
<evidence type="ECO:0000256" key="13">
    <source>
        <dbReference type="ARBA" id="ARBA00023136"/>
    </source>
</evidence>
<comment type="subcellular location">
    <subcellularLocation>
        <location evidence="1 18">Cell inner membrane</location>
        <topology evidence="1 18">Multi-pass membrane protein</topology>
    </subcellularLocation>
</comment>
<feature type="transmembrane region" description="Helical" evidence="18">
    <location>
        <begin position="406"/>
        <end position="428"/>
    </location>
</feature>
<feature type="transmembrane region" description="Helical" evidence="18">
    <location>
        <begin position="293"/>
        <end position="315"/>
    </location>
</feature>
<dbReference type="InterPro" id="IPR003834">
    <property type="entry name" value="Cyt_c_assmbl_TM_dom"/>
</dbReference>
<keyword evidence="7 18" id="KW-0732">Signal</keyword>
<dbReference type="RefSeq" id="WP_052093597.1">
    <property type="nucleotide sequence ID" value="NZ_JQEC01000016.1"/>
</dbReference>
<dbReference type="Pfam" id="PF02683">
    <property type="entry name" value="DsbD_TM"/>
    <property type="match status" value="1"/>
</dbReference>
<feature type="signal peptide" evidence="18">
    <location>
        <begin position="1"/>
        <end position="23"/>
    </location>
</feature>
<evidence type="ECO:0000256" key="7">
    <source>
        <dbReference type="ARBA" id="ARBA00022729"/>
    </source>
</evidence>
<evidence type="ECO:0000256" key="10">
    <source>
        <dbReference type="ARBA" id="ARBA00022989"/>
    </source>
</evidence>
<evidence type="ECO:0000256" key="17">
    <source>
        <dbReference type="ARBA" id="ARBA00047804"/>
    </source>
</evidence>
<keyword evidence="4 18" id="KW-1003">Cell membrane</keyword>
<keyword evidence="6 18" id="KW-0812">Transmembrane</keyword>
<dbReference type="Pfam" id="PF11412">
    <property type="entry name" value="DsbD_N"/>
    <property type="match status" value="1"/>
</dbReference>
<name>A0A099KVT2_COLPS</name>
<keyword evidence="15 18" id="KW-0676">Redox-active center</keyword>
<keyword evidence="13 18" id="KW-0472">Membrane</keyword>
<keyword evidence="14 18" id="KW-1015">Disulfide bond</keyword>
<keyword evidence="3 18" id="KW-0813">Transport</keyword>
<dbReference type="PANTHER" id="PTHR32234:SF0">
    <property type="entry name" value="THIOL:DISULFIDE INTERCHANGE PROTEIN DSBD"/>
    <property type="match status" value="1"/>
</dbReference>
<dbReference type="GO" id="GO:0005886">
    <property type="term" value="C:plasma membrane"/>
    <property type="evidence" value="ECO:0007669"/>
    <property type="project" value="UniProtKB-SubCell"/>
</dbReference>
<dbReference type="Gene3D" id="3.40.30.10">
    <property type="entry name" value="Glutaredoxin"/>
    <property type="match status" value="1"/>
</dbReference>
<dbReference type="InterPro" id="IPR028250">
    <property type="entry name" value="DsbDN"/>
</dbReference>
<accession>A0A099KVT2</accession>
<dbReference type="GO" id="GO:0047134">
    <property type="term" value="F:protein-disulfide reductase [NAD(P)H] activity"/>
    <property type="evidence" value="ECO:0007669"/>
    <property type="project" value="UniProtKB-UniRule"/>
</dbReference>
<keyword evidence="8 18" id="KW-0201">Cytochrome c-type biogenesis</keyword>
<dbReference type="CDD" id="cd02953">
    <property type="entry name" value="DsbDgamma"/>
    <property type="match status" value="1"/>
</dbReference>
<dbReference type="HAMAP" id="MF_00399">
    <property type="entry name" value="DbsD"/>
    <property type="match status" value="1"/>
</dbReference>
<keyword evidence="5 18" id="KW-0997">Cell inner membrane</keyword>
<comment type="similarity">
    <text evidence="2 18">Belongs to the thioredoxin family. DsbD subfamily.</text>
</comment>
<proteinExistence type="inferred from homology"/>
<dbReference type="GO" id="GO:0045454">
    <property type="term" value="P:cell redox homeostasis"/>
    <property type="evidence" value="ECO:0007669"/>
    <property type="project" value="TreeGrafter"/>
</dbReference>
<dbReference type="Gene3D" id="2.60.40.1250">
    <property type="entry name" value="Thiol:disulfide interchange protein DsbD, N-terminal domain"/>
    <property type="match status" value="1"/>
</dbReference>
<reference evidence="20 21" key="1">
    <citation type="submission" date="2014-08" db="EMBL/GenBank/DDBJ databases">
        <title>Genomic and Phenotypic Diversity of Colwellia psychrerythraea strains from Disparate Marine Basins.</title>
        <authorList>
            <person name="Techtmann S.M."/>
            <person name="Stelling S.C."/>
            <person name="Utturkar S.M."/>
            <person name="Alshibli N."/>
            <person name="Harris A."/>
            <person name="Brown S.D."/>
            <person name="Hazen T.C."/>
        </authorList>
    </citation>
    <scope>NUCLEOTIDE SEQUENCE [LARGE SCALE GENOMIC DNA]</scope>
    <source>
        <strain evidence="20 21">GAB14E</strain>
    </source>
</reference>
<dbReference type="NCBIfam" id="NF001419">
    <property type="entry name" value="PRK00293.1"/>
    <property type="match status" value="1"/>
</dbReference>
<keyword evidence="11 18" id="KW-0560">Oxidoreductase</keyword>
<feature type="disulfide bond" description="Redox-active" evidence="18">
    <location>
        <begin position="232"/>
        <end position="354"/>
    </location>
</feature>
<feature type="transmembrane region" description="Helical" evidence="18">
    <location>
        <begin position="372"/>
        <end position="394"/>
    </location>
</feature>
<dbReference type="EC" id="1.8.1.8" evidence="18"/>
<protein>
    <recommendedName>
        <fullName evidence="18">Thiol:disulfide interchange protein DsbD</fullName>
        <ecNumber evidence="18">1.8.1.8</ecNumber>
    </recommendedName>
    <alternativeName>
        <fullName evidence="18">Protein-disulfide reductase</fullName>
        <shortName evidence="18">Disulfide reductase</shortName>
    </alternativeName>
</protein>
<keyword evidence="10 18" id="KW-1133">Transmembrane helix</keyword>
<dbReference type="Pfam" id="PF13098">
    <property type="entry name" value="Thioredoxin_2"/>
    <property type="match status" value="1"/>
</dbReference>
<dbReference type="GO" id="GO:0009055">
    <property type="term" value="F:electron transfer activity"/>
    <property type="evidence" value="ECO:0007669"/>
    <property type="project" value="UniProtKB-UniRule"/>
</dbReference>
<organism evidence="20 21">
    <name type="scientific">Colwellia psychrerythraea</name>
    <name type="common">Vibrio psychroerythus</name>
    <dbReference type="NCBI Taxonomy" id="28229"/>
    <lineage>
        <taxon>Bacteria</taxon>
        <taxon>Pseudomonadati</taxon>
        <taxon>Pseudomonadota</taxon>
        <taxon>Gammaproteobacteria</taxon>
        <taxon>Alteromonadales</taxon>
        <taxon>Colwelliaceae</taxon>
        <taxon>Colwellia</taxon>
    </lineage>
</organism>
<feature type="disulfide bond" description="Redox-active" evidence="18">
    <location>
        <begin position="549"/>
        <end position="552"/>
    </location>
</feature>
<evidence type="ECO:0000256" key="11">
    <source>
        <dbReference type="ARBA" id="ARBA00023002"/>
    </source>
</evidence>
<comment type="function">
    <text evidence="18">Required to facilitate the formation of correct disulfide bonds in some periplasmic proteins and for the assembly of the periplasmic c-type cytochromes. Acts by transferring electrons from cytoplasmic thioredoxin to the periplasm. This transfer involves a cascade of disulfide bond formation and reduction steps.</text>
</comment>
<dbReference type="InterPro" id="IPR036249">
    <property type="entry name" value="Thioredoxin-like_sf"/>
</dbReference>
<dbReference type="PANTHER" id="PTHR32234">
    <property type="entry name" value="THIOL:DISULFIDE INTERCHANGE PROTEIN DSBD"/>
    <property type="match status" value="1"/>
</dbReference>
<evidence type="ECO:0000256" key="8">
    <source>
        <dbReference type="ARBA" id="ARBA00022748"/>
    </source>
</evidence>
<dbReference type="Proteomes" id="UP000029868">
    <property type="component" value="Unassembled WGS sequence"/>
</dbReference>
<dbReference type="InterPro" id="IPR012336">
    <property type="entry name" value="Thioredoxin-like_fold"/>
</dbReference>
<feature type="disulfide bond" description="Redox-active" evidence="18">
    <location>
        <begin position="141"/>
        <end position="147"/>
    </location>
</feature>
<dbReference type="InterPro" id="IPR013766">
    <property type="entry name" value="Thioredoxin_domain"/>
</dbReference>
<evidence type="ECO:0000259" key="19">
    <source>
        <dbReference type="PROSITE" id="PS51352"/>
    </source>
</evidence>
<dbReference type="InterPro" id="IPR036929">
    <property type="entry name" value="DsbDN_sf"/>
</dbReference>
<feature type="transmembrane region" description="Helical" evidence="18">
    <location>
        <begin position="336"/>
        <end position="366"/>
    </location>
</feature>
<dbReference type="EMBL" id="JQEC01000016">
    <property type="protein sequence ID" value="KGJ94859.1"/>
    <property type="molecule type" value="Genomic_DNA"/>
</dbReference>
<sequence precursor="true">MKKCLVHLILSGCFIFFSSFTNAVDESTLLTSELAFPFIVSLDSPEMLSLQWHIADGYYLYKKRIKLSATIVHTDNSTSNNVPTEQATQLGAAQFPASLFIDDPAYEGLEVFRNTLIVKYALSGSETSFANTSIKIKYQGCADVGVCYPPVKKIIKLADLKSSVNVSNLTNGSGTADSSSIDIDTKVVQGTKSEQDAKSEQDTIANSLASDNFILTLFSFFGFGLLLAFTPCVFPMIPILSGIIIGQGKQLSTRKAFSLSLAYVLAMALAYTVVGVLAALFGTNLQIWFQNPWVLSSFAGIFVVLSLSMFGFYDVQMPSFIQVKLNNLSNKQESGNLISAAIMGVLSALIVGPCVTAPLVGALIYIGQTGDTVLGGAALFCLGLGMGAPLLVIGTSAGKILPRAGMWMEAVKGIFGVLMLAVAIWLLARILPPLITQLLWALLLIVSAVYMGALRQHNKDTTQWQLLWKGLGLSLLLVGVIMIVGASTGKSNLLSPLANLGSGVNTTLPNEHKGIVFKSVKSIDGVQATLKQASKNKQVTMFDFYADWCVSCKEMEEVTFKDAEVKLKLAKVHKIQADVTANDNIDTELLKHFGIIGPPAILFFNEQGEELRNHRIVGYMDADKFLKHIAKVVE</sequence>
<evidence type="ECO:0000256" key="9">
    <source>
        <dbReference type="ARBA" id="ARBA00022982"/>
    </source>
</evidence>
<evidence type="ECO:0000256" key="4">
    <source>
        <dbReference type="ARBA" id="ARBA00022475"/>
    </source>
</evidence>
<feature type="chain" id="PRO_5008983502" description="Thiol:disulfide interchange protein DsbD" evidence="18">
    <location>
        <begin position="24"/>
        <end position="634"/>
    </location>
</feature>